<comment type="caution">
    <text evidence="3">The sequence shown here is derived from an EMBL/GenBank/DDBJ whole genome shotgun (WGS) entry which is preliminary data.</text>
</comment>
<protein>
    <submittedName>
        <fullName evidence="3">Class I SAM-dependent methyltransferase</fullName>
    </submittedName>
</protein>
<dbReference type="Proteomes" id="UP001597101">
    <property type="component" value="Unassembled WGS sequence"/>
</dbReference>
<organism evidence="3 4">
    <name type="scientific">Pseudahrensia aquimaris</name>
    <dbReference type="NCBI Taxonomy" id="744461"/>
    <lineage>
        <taxon>Bacteria</taxon>
        <taxon>Pseudomonadati</taxon>
        <taxon>Pseudomonadota</taxon>
        <taxon>Alphaproteobacteria</taxon>
        <taxon>Hyphomicrobiales</taxon>
        <taxon>Ahrensiaceae</taxon>
        <taxon>Pseudahrensia</taxon>
    </lineage>
</organism>
<name>A0ABW3FFX6_9HYPH</name>
<evidence type="ECO:0000313" key="4">
    <source>
        <dbReference type="Proteomes" id="UP001597101"/>
    </source>
</evidence>
<dbReference type="Gene3D" id="3.40.50.12710">
    <property type="match status" value="1"/>
</dbReference>
<gene>
    <name evidence="3" type="ORF">ACFQ14_08195</name>
</gene>
<dbReference type="EMBL" id="JBHTJV010000005">
    <property type="protein sequence ID" value="MFD0916383.1"/>
    <property type="molecule type" value="Genomic_DNA"/>
</dbReference>
<reference evidence="4" key="1">
    <citation type="journal article" date="2019" name="Int. J. Syst. Evol. Microbiol.">
        <title>The Global Catalogue of Microorganisms (GCM) 10K type strain sequencing project: providing services to taxonomists for standard genome sequencing and annotation.</title>
        <authorList>
            <consortium name="The Broad Institute Genomics Platform"/>
            <consortium name="The Broad Institute Genome Sequencing Center for Infectious Disease"/>
            <person name="Wu L."/>
            <person name="Ma J."/>
        </authorList>
    </citation>
    <scope>NUCLEOTIDE SEQUENCE [LARGE SCALE GENOMIC DNA]</scope>
    <source>
        <strain evidence="4">CCUG 60023</strain>
    </source>
</reference>
<dbReference type="PANTHER" id="PTHR12049:SF7">
    <property type="entry name" value="PROTEIN ARGININE METHYLTRANSFERASE NDUFAF7, MITOCHONDRIAL"/>
    <property type="match status" value="1"/>
</dbReference>
<dbReference type="PANTHER" id="PTHR12049">
    <property type="entry name" value="PROTEIN ARGININE METHYLTRANSFERASE NDUFAF7, MITOCHONDRIAL"/>
    <property type="match status" value="1"/>
</dbReference>
<keyword evidence="1 3" id="KW-0489">Methyltransferase</keyword>
<sequence length="367" mass="39710">MNKLEENIRLLIAETGPLSVGEYMTLCLTHPTHGYYTTGNPVGGRASAEREGGDFITAPEISQMFGELIGVWVMEVWQALGRPDPFNLVELGPGRGTLMRDLLKAGQAMPGFLPAARITLVEVSPTLGEQQSLTLGRHSGQITWRRDLSELPDRPTIVIANEFLDALPFRQWIKQGDDWLERGVGVVDDALAFVTRSATLPKSEAPQDESLPDGSIFETAPAREGFVASIADTLTPKNGAALFIDYGHLRSKTGDTFQALRDHAHVSTLDAPGESDLTSHVDFEPLAAIAKARGCVVPTPVTQSEFLLSLGLLERAGTLGHGRDSRVQEMLQAAVERLAGPNQMGDLFKVFAFGAPASLGERWPGFV</sequence>
<dbReference type="InterPro" id="IPR038375">
    <property type="entry name" value="NDUFAF7_sf"/>
</dbReference>
<dbReference type="SUPFAM" id="SSF53335">
    <property type="entry name" value="S-adenosyl-L-methionine-dependent methyltransferases"/>
    <property type="match status" value="1"/>
</dbReference>
<dbReference type="Pfam" id="PF02636">
    <property type="entry name" value="Methyltransf_28"/>
    <property type="match status" value="1"/>
</dbReference>
<evidence type="ECO:0000256" key="2">
    <source>
        <dbReference type="ARBA" id="ARBA00022679"/>
    </source>
</evidence>
<keyword evidence="4" id="KW-1185">Reference proteome</keyword>
<dbReference type="InterPro" id="IPR029063">
    <property type="entry name" value="SAM-dependent_MTases_sf"/>
</dbReference>
<dbReference type="InterPro" id="IPR003788">
    <property type="entry name" value="NDUFAF7"/>
</dbReference>
<keyword evidence="2" id="KW-0808">Transferase</keyword>
<evidence type="ECO:0000313" key="3">
    <source>
        <dbReference type="EMBL" id="MFD0916383.1"/>
    </source>
</evidence>
<dbReference type="GO" id="GO:0008168">
    <property type="term" value="F:methyltransferase activity"/>
    <property type="evidence" value="ECO:0007669"/>
    <property type="project" value="UniProtKB-KW"/>
</dbReference>
<evidence type="ECO:0000256" key="1">
    <source>
        <dbReference type="ARBA" id="ARBA00022603"/>
    </source>
</evidence>
<dbReference type="GO" id="GO:0032259">
    <property type="term" value="P:methylation"/>
    <property type="evidence" value="ECO:0007669"/>
    <property type="project" value="UniProtKB-KW"/>
</dbReference>
<accession>A0ABW3FFX6</accession>
<dbReference type="RefSeq" id="WP_377212239.1">
    <property type="nucleotide sequence ID" value="NZ_JBHTJV010000005.1"/>
</dbReference>
<proteinExistence type="predicted"/>